<comment type="caution">
    <text evidence="2">The sequence shown here is derived from an EMBL/GenBank/DDBJ whole genome shotgun (WGS) entry which is preliminary data.</text>
</comment>
<gene>
    <name evidence="2" type="ORF">ACEU0G_002593</name>
</gene>
<dbReference type="RefSeq" id="WP_394161868.1">
    <property type="nucleotide sequence ID" value="NZ_JBHGCJ010000003.1"/>
</dbReference>
<evidence type="ECO:0000313" key="2">
    <source>
        <dbReference type="EMBL" id="MFG6108604.1"/>
    </source>
</evidence>
<protein>
    <submittedName>
        <fullName evidence="2">Uncharacterized protein</fullName>
    </submittedName>
</protein>
<evidence type="ECO:0000256" key="1">
    <source>
        <dbReference type="SAM" id="MobiDB-lite"/>
    </source>
</evidence>
<accession>A0ABW7CYG2</accession>
<feature type="compositionally biased region" description="Low complexity" evidence="1">
    <location>
        <begin position="23"/>
        <end position="34"/>
    </location>
</feature>
<proteinExistence type="predicted"/>
<feature type="region of interest" description="Disordered" evidence="1">
    <location>
        <begin position="1"/>
        <end position="34"/>
    </location>
</feature>
<organism evidence="2 3">
    <name type="scientific">Stenotrophomonas nematodicola</name>
    <dbReference type="NCBI Taxonomy" id="2656746"/>
    <lineage>
        <taxon>Bacteria</taxon>
        <taxon>Pseudomonadati</taxon>
        <taxon>Pseudomonadota</taxon>
        <taxon>Gammaproteobacteria</taxon>
        <taxon>Lysobacterales</taxon>
        <taxon>Lysobacteraceae</taxon>
        <taxon>Stenotrophomonas</taxon>
    </lineage>
</organism>
<keyword evidence="3" id="KW-1185">Reference proteome</keyword>
<name>A0ABW7CYG2_9GAMM</name>
<dbReference type="Proteomes" id="UP001605261">
    <property type="component" value="Unassembled WGS sequence"/>
</dbReference>
<reference evidence="2 3" key="1">
    <citation type="submission" date="2024-09" db="EMBL/GenBank/DDBJ databases">
        <authorList>
            <consortium name="All-Russian atlas of soil microorganisms"/>
            <consortium name="as a basis for the search for new antimicrobial producers and enzymes with unique properties"/>
            <person name="Sokolova E.A."/>
            <person name="Voronina E.N."/>
        </authorList>
    </citation>
    <scope>NUCLEOTIDE SEQUENCE [LARGE SCALE GENOMIC DNA]</scope>
    <source>
        <strain evidence="2 3">AF-22b-331.1</strain>
    </source>
</reference>
<sequence length="99" mass="9829">MSLTASPSPASPSPGALPDVDGLPAARAEAPPAPMAEPLRGLALIGRLEQLAQAELARLADRSGSAECALPAPVDPALAGLAWDLGLSGEAAAKAARER</sequence>
<dbReference type="EMBL" id="JBHGCJ010000003">
    <property type="protein sequence ID" value="MFG6108604.1"/>
    <property type="molecule type" value="Genomic_DNA"/>
</dbReference>
<evidence type="ECO:0000313" key="3">
    <source>
        <dbReference type="Proteomes" id="UP001605261"/>
    </source>
</evidence>